<accession>A0A0L0T339</accession>
<keyword evidence="3" id="KW-1185">Reference proteome</keyword>
<organism evidence="2 3">
    <name type="scientific">Allomyces macrogynus (strain ATCC 38327)</name>
    <name type="common">Allomyces javanicus var. macrogynus</name>
    <dbReference type="NCBI Taxonomy" id="578462"/>
    <lineage>
        <taxon>Eukaryota</taxon>
        <taxon>Fungi</taxon>
        <taxon>Fungi incertae sedis</taxon>
        <taxon>Blastocladiomycota</taxon>
        <taxon>Blastocladiomycetes</taxon>
        <taxon>Blastocladiales</taxon>
        <taxon>Blastocladiaceae</taxon>
        <taxon>Allomyces</taxon>
    </lineage>
</organism>
<dbReference type="InterPro" id="IPR052981">
    <property type="entry name" value="Ingression_C2_domain"/>
</dbReference>
<evidence type="ECO:0000259" key="1">
    <source>
        <dbReference type="PROSITE" id="PS50004"/>
    </source>
</evidence>
<reference evidence="2 3" key="1">
    <citation type="submission" date="2009-11" db="EMBL/GenBank/DDBJ databases">
        <title>Annotation of Allomyces macrogynus ATCC 38327.</title>
        <authorList>
            <consortium name="The Broad Institute Genome Sequencing Platform"/>
            <person name="Russ C."/>
            <person name="Cuomo C."/>
            <person name="Burger G."/>
            <person name="Gray M.W."/>
            <person name="Holland P.W.H."/>
            <person name="King N."/>
            <person name="Lang F.B.F."/>
            <person name="Roger A.J."/>
            <person name="Ruiz-Trillo I."/>
            <person name="Young S.K."/>
            <person name="Zeng Q."/>
            <person name="Gargeya S."/>
            <person name="Fitzgerald M."/>
            <person name="Haas B."/>
            <person name="Abouelleil A."/>
            <person name="Alvarado L."/>
            <person name="Arachchi H.M."/>
            <person name="Berlin A."/>
            <person name="Chapman S.B."/>
            <person name="Gearin G."/>
            <person name="Goldberg J."/>
            <person name="Griggs A."/>
            <person name="Gujja S."/>
            <person name="Hansen M."/>
            <person name="Heiman D."/>
            <person name="Howarth C."/>
            <person name="Larimer J."/>
            <person name="Lui A."/>
            <person name="MacDonald P.J.P."/>
            <person name="McCowen C."/>
            <person name="Montmayeur A."/>
            <person name="Murphy C."/>
            <person name="Neiman D."/>
            <person name="Pearson M."/>
            <person name="Priest M."/>
            <person name="Roberts A."/>
            <person name="Saif S."/>
            <person name="Shea T."/>
            <person name="Sisk P."/>
            <person name="Stolte C."/>
            <person name="Sykes S."/>
            <person name="Wortman J."/>
            <person name="Nusbaum C."/>
            <person name="Birren B."/>
        </authorList>
    </citation>
    <scope>NUCLEOTIDE SEQUENCE [LARGE SCALE GENOMIC DNA]</scope>
    <source>
        <strain evidence="2 3">ATCC 38327</strain>
    </source>
</reference>
<dbReference type="Proteomes" id="UP000054350">
    <property type="component" value="Unassembled WGS sequence"/>
</dbReference>
<protein>
    <recommendedName>
        <fullName evidence="1">C2 domain-containing protein</fullName>
    </recommendedName>
</protein>
<evidence type="ECO:0000313" key="2">
    <source>
        <dbReference type="EMBL" id="KNE68984.1"/>
    </source>
</evidence>
<dbReference type="SUPFAM" id="SSF49562">
    <property type="entry name" value="C2 domain (Calcium/lipid-binding domain, CaLB)"/>
    <property type="match status" value="1"/>
</dbReference>
<sequence length="343" mass="35956">MTSYAGAPPILGTLHVRLGPSPRTLQPRRSLLHRLTTPLSPERARDLRSVVVPGLKMNPYAVAAPSGSGDRKRTRALQGAHTYAQWDADEADCHLTFSITAVTRTKLVVEVVHDRLMGEDKVIGAAEVPFAHVLRPGAQKVHDWFQLLYTSKKGTHAAGGMLVKAGEVRVQIWFEPANSAPIHTAPPPPVAVAAAYPAHVPAAAYPTHATVATHPTHATVAPAVTGYPMMAQPTPYYFYPTPVPGHGAPAPGYPPTPGHPPVPAGYPPTAGYAPPNPYPPPTASALYPAGAPPFAMMPVAMGPAPPPAPVGPWVLPPMPAGSVPVGAFWLPPGGPISGRPREP</sequence>
<dbReference type="OrthoDB" id="5589902at2759"/>
<reference evidence="3" key="2">
    <citation type="submission" date="2009-11" db="EMBL/GenBank/DDBJ databases">
        <title>The Genome Sequence of Allomyces macrogynus strain ATCC 38327.</title>
        <authorList>
            <consortium name="The Broad Institute Genome Sequencing Platform"/>
            <person name="Russ C."/>
            <person name="Cuomo C."/>
            <person name="Shea T."/>
            <person name="Young S.K."/>
            <person name="Zeng Q."/>
            <person name="Koehrsen M."/>
            <person name="Haas B."/>
            <person name="Borodovsky M."/>
            <person name="Guigo R."/>
            <person name="Alvarado L."/>
            <person name="Berlin A."/>
            <person name="Borenstein D."/>
            <person name="Chen Z."/>
            <person name="Engels R."/>
            <person name="Freedman E."/>
            <person name="Gellesch M."/>
            <person name="Goldberg J."/>
            <person name="Griggs A."/>
            <person name="Gujja S."/>
            <person name="Heiman D."/>
            <person name="Hepburn T."/>
            <person name="Howarth C."/>
            <person name="Jen D."/>
            <person name="Larson L."/>
            <person name="Lewis B."/>
            <person name="Mehta T."/>
            <person name="Park D."/>
            <person name="Pearson M."/>
            <person name="Roberts A."/>
            <person name="Saif S."/>
            <person name="Shenoy N."/>
            <person name="Sisk P."/>
            <person name="Stolte C."/>
            <person name="Sykes S."/>
            <person name="Walk T."/>
            <person name="White J."/>
            <person name="Yandava C."/>
            <person name="Burger G."/>
            <person name="Gray M.W."/>
            <person name="Holland P.W.H."/>
            <person name="King N."/>
            <person name="Lang F.B.F."/>
            <person name="Roger A.J."/>
            <person name="Ruiz-Trillo I."/>
            <person name="Lander E."/>
            <person name="Nusbaum C."/>
        </authorList>
    </citation>
    <scope>NUCLEOTIDE SEQUENCE [LARGE SCALE GENOMIC DNA]</scope>
    <source>
        <strain evidence="3">ATCC 38327</strain>
    </source>
</reference>
<dbReference type="EMBL" id="GG745359">
    <property type="protein sequence ID" value="KNE68984.1"/>
    <property type="molecule type" value="Genomic_DNA"/>
</dbReference>
<dbReference type="PANTHER" id="PTHR47052:SF3">
    <property type="entry name" value="INGRESSION PROTEIN 1"/>
    <property type="match status" value="1"/>
</dbReference>
<dbReference type="PRINTS" id="PR01217">
    <property type="entry name" value="PRICHEXTENSN"/>
</dbReference>
<dbReference type="Pfam" id="PF00168">
    <property type="entry name" value="C2"/>
    <property type="match status" value="1"/>
</dbReference>
<proteinExistence type="predicted"/>
<dbReference type="PROSITE" id="PS50004">
    <property type="entry name" value="C2"/>
    <property type="match status" value="1"/>
</dbReference>
<dbReference type="VEuPathDB" id="FungiDB:AMAG_13859"/>
<dbReference type="Gene3D" id="2.60.40.150">
    <property type="entry name" value="C2 domain"/>
    <property type="match status" value="1"/>
</dbReference>
<dbReference type="AlphaFoldDB" id="A0A0L0T339"/>
<evidence type="ECO:0000313" key="3">
    <source>
        <dbReference type="Proteomes" id="UP000054350"/>
    </source>
</evidence>
<dbReference type="InterPro" id="IPR035892">
    <property type="entry name" value="C2_domain_sf"/>
</dbReference>
<dbReference type="PANTHER" id="PTHR47052">
    <property type="entry name" value="CONSERVED SERINE PROLINE-RICH PROTEIN (AFU_ORTHOLOGUE AFUA_2G01790)"/>
    <property type="match status" value="1"/>
</dbReference>
<dbReference type="InterPro" id="IPR000008">
    <property type="entry name" value="C2_dom"/>
</dbReference>
<gene>
    <name evidence="2" type="ORF">AMAG_13859</name>
</gene>
<feature type="domain" description="C2" evidence="1">
    <location>
        <begin position="17"/>
        <end position="145"/>
    </location>
</feature>
<name>A0A0L0T339_ALLM3</name>